<feature type="region of interest" description="Disordered" evidence="5">
    <location>
        <begin position="570"/>
        <end position="590"/>
    </location>
</feature>
<evidence type="ECO:0000313" key="7">
    <source>
        <dbReference type="EMBL" id="CDG71698.1"/>
    </source>
</evidence>
<keyword evidence="3 4" id="KW-0539">Nucleus</keyword>
<dbReference type="EMBL" id="HAAD01005466">
    <property type="protein sequence ID" value="CDG71698.1"/>
    <property type="molecule type" value="mRNA"/>
</dbReference>
<dbReference type="SUPFAM" id="SSF47095">
    <property type="entry name" value="HMG-box"/>
    <property type="match status" value="1"/>
</dbReference>
<feature type="compositionally biased region" description="Acidic residues" evidence="5">
    <location>
        <begin position="680"/>
        <end position="691"/>
    </location>
</feature>
<evidence type="ECO:0000259" key="6">
    <source>
        <dbReference type="PROSITE" id="PS50118"/>
    </source>
</evidence>
<dbReference type="InterPro" id="IPR009057">
    <property type="entry name" value="Homeodomain-like_sf"/>
</dbReference>
<dbReference type="InterPro" id="IPR051365">
    <property type="entry name" value="TOX_HMG-box_domain"/>
</dbReference>
<dbReference type="InterPro" id="IPR009071">
    <property type="entry name" value="HMG_box_dom"/>
</dbReference>
<feature type="compositionally biased region" description="Polar residues" evidence="5">
    <location>
        <begin position="576"/>
        <end position="590"/>
    </location>
</feature>
<dbReference type="SUPFAM" id="SSF46689">
    <property type="entry name" value="Homeodomain-like"/>
    <property type="match status" value="1"/>
</dbReference>
<dbReference type="GO" id="GO:0005634">
    <property type="term" value="C:nucleus"/>
    <property type="evidence" value="ECO:0007669"/>
    <property type="project" value="UniProtKB-SubCell"/>
</dbReference>
<evidence type="ECO:0000256" key="2">
    <source>
        <dbReference type="ARBA" id="ARBA00023125"/>
    </source>
</evidence>
<evidence type="ECO:0000256" key="1">
    <source>
        <dbReference type="ARBA" id="ARBA00004123"/>
    </source>
</evidence>
<dbReference type="PROSITE" id="PS50118">
    <property type="entry name" value="HMG_BOX_2"/>
    <property type="match status" value="1"/>
</dbReference>
<feature type="domain" description="HMG box" evidence="6">
    <location>
        <begin position="495"/>
        <end position="563"/>
    </location>
</feature>
<name>T2MHF9_HYDVU</name>
<gene>
    <name evidence="7" type="primary">TOX4</name>
</gene>
<keyword evidence="2 4" id="KW-0238">DNA-binding</keyword>
<organism evidence="7">
    <name type="scientific">Hydra vulgaris</name>
    <name type="common">Hydra</name>
    <name type="synonym">Hydra attenuata</name>
    <dbReference type="NCBI Taxonomy" id="6087"/>
    <lineage>
        <taxon>Eukaryota</taxon>
        <taxon>Metazoa</taxon>
        <taxon>Cnidaria</taxon>
        <taxon>Hydrozoa</taxon>
        <taxon>Hydroidolina</taxon>
        <taxon>Anthoathecata</taxon>
        <taxon>Aplanulata</taxon>
        <taxon>Hydridae</taxon>
        <taxon>Hydra</taxon>
    </lineage>
</organism>
<dbReference type="InterPro" id="IPR036910">
    <property type="entry name" value="HMG_box_dom_sf"/>
</dbReference>
<evidence type="ECO:0000256" key="5">
    <source>
        <dbReference type="SAM" id="MobiDB-lite"/>
    </source>
</evidence>
<reference evidence="7" key="1">
    <citation type="journal article" date="2013" name="Genome Biol. Evol.">
        <title>Punctuated emergences of genetic and phenotypic innovations in eumetazoan, bilaterian, euteleostome, and hominidae ancestors.</title>
        <authorList>
            <person name="Wenger Y."/>
            <person name="Galliot B."/>
        </authorList>
    </citation>
    <scope>NUCLEOTIDE SEQUENCE</scope>
    <source>
        <tissue evidence="7">Whole animals</tissue>
    </source>
</reference>
<dbReference type="GO" id="GO:0006357">
    <property type="term" value="P:regulation of transcription by RNA polymerase II"/>
    <property type="evidence" value="ECO:0007669"/>
    <property type="project" value="TreeGrafter"/>
</dbReference>
<dbReference type="PANTHER" id="PTHR45781">
    <property type="entry name" value="AGAP000281-PA"/>
    <property type="match status" value="1"/>
</dbReference>
<evidence type="ECO:0000256" key="3">
    <source>
        <dbReference type="ARBA" id="ARBA00023242"/>
    </source>
</evidence>
<dbReference type="AlphaFoldDB" id="T2MHF9"/>
<dbReference type="GO" id="GO:0031490">
    <property type="term" value="F:chromatin DNA binding"/>
    <property type="evidence" value="ECO:0007669"/>
    <property type="project" value="TreeGrafter"/>
</dbReference>
<proteinExistence type="evidence at transcript level"/>
<dbReference type="PANTHER" id="PTHR45781:SF1">
    <property type="entry name" value="HMG BOX DOMAIN-CONTAINING PROTEIN"/>
    <property type="match status" value="1"/>
</dbReference>
<dbReference type="Gene3D" id="1.10.10.60">
    <property type="entry name" value="Homeodomain-like"/>
    <property type="match status" value="1"/>
</dbReference>
<feature type="compositionally biased region" description="Basic residues" evidence="5">
    <location>
        <begin position="476"/>
        <end position="490"/>
    </location>
</feature>
<dbReference type="OrthoDB" id="10072016at2759"/>
<feature type="region of interest" description="Disordered" evidence="5">
    <location>
        <begin position="441"/>
        <end position="492"/>
    </location>
</feature>
<feature type="DNA-binding region" description="HMG box" evidence="4">
    <location>
        <begin position="495"/>
        <end position="563"/>
    </location>
</feature>
<protein>
    <submittedName>
        <fullName evidence="7">TOX high mobility group box family member 4</fullName>
    </submittedName>
</protein>
<dbReference type="Pfam" id="PF00505">
    <property type="entry name" value="HMG_box"/>
    <property type="match status" value="1"/>
</dbReference>
<comment type="subcellular location">
    <subcellularLocation>
        <location evidence="1">Nucleus</location>
    </subcellularLocation>
</comment>
<accession>T2MHF9</accession>
<sequence length="997" mass="112937">MMSDDLVFPPPDAFSFMHDLSQLQDHVNDINPAFPMPEQLNIPELVPHRVLSPRDEQFHNISHSSSPSLFTPISNLIKQTQQHSALVENPIICFPTQLEKFNSIPQQHSTNELNIHSNFVNDIHGINNKVLPNELISKNPSSQNSQYIVAGNQHISMQPHKNISNMQYNNLNTVELSNTSNHLLNINSKQPQTLKLPSEIQTSPKPPLKGQIVKTADQKLMFVTEVNGKRVGYLIQQSKPSLETQQSNTLQQLQLNTTINQFSNSIDDVISGSSEMMTNQNLIGDGIKSPSFFDGSAGVSKKQFETDRKESIANVLREKFHNLRHPLYSKNQYKKTDENTTSVKTPSTTVEHIPTINRIMEDLNRAMEVQVEKDNNENIFDEEGQEIEFSENDLTYEESLETEWNKKNDVKELTNSRTSSTDDEDSLPLSKLKFEEDLTEISSKKKGRKAGSKNSDLLPLSQVAAKLRKEDDTKLKGKKKEKTKAKKMKKDSRAPVKPILAYQLFFREVQTGIKKDHPELGFGEVSKMVAQLWEALSEDKKNVYHDKYNKDKNEYSEKLKQYKELIAKEGTTTTTSLPVSSPSEEANSDTTVNLLKRKGKKSNKILVTRKKSLTESDRNANQFMEQTNMDMNRIEFNNDEISAVDDVGVNKNKYKTRVKNKSFESEKDIGSSPSLPSSDSSDDDVDDEDDPTISRIRQKAAELKEKINREKLAVRKQIQSNKPVKMEVETVSEGLVNNSTVEETIKQSNFVERFSDTKSPPISKPVFKIPKKSSVENGVSVSPTPRLCIRVACGSVAKTTRERGGQYCSNECLVLYCRTMPRNYKRKENSRAYKTSYTKKDLEIALIKIKNQGFSFRKASKKYNIPLGTLHKKVKLGDQVPKKNGGQTRLDSITENLFVQTIVHTTDWRVPFDSLDIRLLVKSYCDKRSITDARFDKSIFPQRGGLVKPSKSVVLVCEGTERCFQRFLTSTKITLPNDIGIKNANASVVLRSVDISK</sequence>
<feature type="non-terminal residue" evidence="7">
    <location>
        <position position="997"/>
    </location>
</feature>
<feature type="region of interest" description="Disordered" evidence="5">
    <location>
        <begin position="662"/>
        <end position="691"/>
    </location>
</feature>
<dbReference type="Gene3D" id="1.10.30.10">
    <property type="entry name" value="High mobility group box domain"/>
    <property type="match status" value="1"/>
</dbReference>
<dbReference type="SMART" id="SM00398">
    <property type="entry name" value="HMG"/>
    <property type="match status" value="1"/>
</dbReference>
<evidence type="ECO:0000256" key="4">
    <source>
        <dbReference type="PROSITE-ProRule" id="PRU00267"/>
    </source>
</evidence>